<dbReference type="Pfam" id="PF01467">
    <property type="entry name" value="CTP_transf_like"/>
    <property type="match status" value="1"/>
</dbReference>
<keyword evidence="9 11" id="KW-0520">NAD</keyword>
<dbReference type="NCBIfam" id="TIGR00125">
    <property type="entry name" value="cyt_tran_rel"/>
    <property type="match status" value="1"/>
</dbReference>
<keyword evidence="8 11" id="KW-0067">ATP-binding</keyword>
<evidence type="ECO:0000256" key="7">
    <source>
        <dbReference type="ARBA" id="ARBA00022741"/>
    </source>
</evidence>
<reference evidence="13" key="1">
    <citation type="submission" date="2022-12" db="EMBL/GenBank/DDBJ databases">
        <authorList>
            <person name="Voronina O.L."/>
            <person name="Kunda M.S."/>
            <person name="Ryzhova N."/>
            <person name="Aksenova E.I."/>
        </authorList>
    </citation>
    <scope>NUCLEOTIDE SEQUENCE</scope>
    <source>
        <strain evidence="13">SCCH136:Ach223948</strain>
    </source>
</reference>
<dbReference type="CDD" id="cd02165">
    <property type="entry name" value="NMNAT"/>
    <property type="match status" value="1"/>
</dbReference>
<evidence type="ECO:0000256" key="10">
    <source>
        <dbReference type="ARBA" id="ARBA00048721"/>
    </source>
</evidence>
<feature type="domain" description="Cytidyltransferase-like" evidence="12">
    <location>
        <begin position="6"/>
        <end position="169"/>
    </location>
</feature>
<comment type="function">
    <text evidence="1 11">Catalyzes the reversible adenylation of nicotinate mononucleotide (NaMN) to nicotinic acid adenine dinucleotide (NaAD).</text>
</comment>
<dbReference type="InterPro" id="IPR004821">
    <property type="entry name" value="Cyt_trans-like"/>
</dbReference>
<evidence type="ECO:0000256" key="3">
    <source>
        <dbReference type="ARBA" id="ARBA00009014"/>
    </source>
</evidence>
<dbReference type="SUPFAM" id="SSF52374">
    <property type="entry name" value="Nucleotidylyl transferase"/>
    <property type="match status" value="1"/>
</dbReference>
<gene>
    <name evidence="11 13" type="primary">nadD</name>
    <name evidence="13" type="ORF">O9570_29910</name>
</gene>
<evidence type="ECO:0000259" key="12">
    <source>
        <dbReference type="Pfam" id="PF01467"/>
    </source>
</evidence>
<evidence type="ECO:0000256" key="11">
    <source>
        <dbReference type="HAMAP-Rule" id="MF_00244"/>
    </source>
</evidence>
<keyword evidence="4 11" id="KW-0662">Pyridine nucleotide biosynthesis</keyword>
<dbReference type="InterPro" id="IPR014729">
    <property type="entry name" value="Rossmann-like_a/b/a_fold"/>
</dbReference>
<evidence type="ECO:0000256" key="8">
    <source>
        <dbReference type="ARBA" id="ARBA00022840"/>
    </source>
</evidence>
<dbReference type="EMBL" id="JAPZVI010000048">
    <property type="protein sequence ID" value="MCZ8405697.1"/>
    <property type="molecule type" value="Genomic_DNA"/>
</dbReference>
<dbReference type="KEGG" id="axx:ERS451415_01919"/>
<comment type="catalytic activity">
    <reaction evidence="10 11">
        <text>nicotinate beta-D-ribonucleotide + ATP + H(+) = deamido-NAD(+) + diphosphate</text>
        <dbReference type="Rhea" id="RHEA:22860"/>
        <dbReference type="ChEBI" id="CHEBI:15378"/>
        <dbReference type="ChEBI" id="CHEBI:30616"/>
        <dbReference type="ChEBI" id="CHEBI:33019"/>
        <dbReference type="ChEBI" id="CHEBI:57502"/>
        <dbReference type="ChEBI" id="CHEBI:58437"/>
        <dbReference type="EC" id="2.7.7.18"/>
    </reaction>
</comment>
<evidence type="ECO:0000256" key="2">
    <source>
        <dbReference type="ARBA" id="ARBA00005019"/>
    </source>
</evidence>
<name>A0A0D6H0A2_ALCXX</name>
<dbReference type="InterPro" id="IPR005248">
    <property type="entry name" value="NadD/NMNAT"/>
</dbReference>
<dbReference type="HAMAP" id="MF_00244">
    <property type="entry name" value="NaMN_adenylyltr"/>
    <property type="match status" value="1"/>
</dbReference>
<dbReference type="eggNOG" id="COG1057">
    <property type="taxonomic scope" value="Bacteria"/>
</dbReference>
<evidence type="ECO:0000313" key="14">
    <source>
        <dbReference type="Proteomes" id="UP001141992"/>
    </source>
</evidence>
<dbReference type="RefSeq" id="WP_024068318.1">
    <property type="nucleotide sequence ID" value="NZ_CAXONT010000093.1"/>
</dbReference>
<evidence type="ECO:0000256" key="1">
    <source>
        <dbReference type="ARBA" id="ARBA00002324"/>
    </source>
</evidence>
<keyword evidence="7 11" id="KW-0547">Nucleotide-binding</keyword>
<evidence type="ECO:0000256" key="6">
    <source>
        <dbReference type="ARBA" id="ARBA00022695"/>
    </source>
</evidence>
<evidence type="ECO:0000256" key="5">
    <source>
        <dbReference type="ARBA" id="ARBA00022679"/>
    </source>
</evidence>
<evidence type="ECO:0000313" key="13">
    <source>
        <dbReference type="EMBL" id="MCZ8405697.1"/>
    </source>
</evidence>
<dbReference type="GO" id="GO:0005524">
    <property type="term" value="F:ATP binding"/>
    <property type="evidence" value="ECO:0007669"/>
    <property type="project" value="UniProtKB-KW"/>
</dbReference>
<comment type="similarity">
    <text evidence="3 11">Belongs to the NadD family.</text>
</comment>
<dbReference type="PANTHER" id="PTHR39321">
    <property type="entry name" value="NICOTINATE-NUCLEOTIDE ADENYLYLTRANSFERASE-RELATED"/>
    <property type="match status" value="1"/>
</dbReference>
<keyword evidence="6 11" id="KW-0548">Nucleotidyltransferase</keyword>
<dbReference type="EC" id="2.7.7.18" evidence="11"/>
<proteinExistence type="inferred from homology"/>
<dbReference type="AlphaFoldDB" id="A0A0D6H0A2"/>
<dbReference type="Proteomes" id="UP001141992">
    <property type="component" value="Unassembled WGS sequence"/>
</dbReference>
<accession>A0A0D6H0A2</accession>
<comment type="caution">
    <text evidence="13">The sequence shown here is derived from an EMBL/GenBank/DDBJ whole genome shotgun (WGS) entry which is preliminary data.</text>
</comment>
<sequence length="195" mass="21131">MKRIGLLGGSFDPVHVAHVALAENALRALDLAQVQLIPAANPWQRAALHATAQQRRAMLELAIAGRDGLAVNPIELERGGATYTIDTLRALPADARYVWLLGADQLANFCTWQSWRDIASLVDLAVATRPGTPLTPPAELADWLRGQGRELEELPFAPMPVSASQIRERLARGEPTDGLLAAPVAAYIAAHHLYR</sequence>
<evidence type="ECO:0000256" key="9">
    <source>
        <dbReference type="ARBA" id="ARBA00023027"/>
    </source>
</evidence>
<dbReference type="GO" id="GO:0009435">
    <property type="term" value="P:NAD+ biosynthetic process"/>
    <property type="evidence" value="ECO:0007669"/>
    <property type="project" value="UniProtKB-UniRule"/>
</dbReference>
<comment type="pathway">
    <text evidence="2 11">Cofactor biosynthesis; NAD(+) biosynthesis; deamido-NAD(+) from nicotinate D-ribonucleotide: step 1/1.</text>
</comment>
<evidence type="ECO:0000256" key="4">
    <source>
        <dbReference type="ARBA" id="ARBA00022642"/>
    </source>
</evidence>
<dbReference type="NCBIfam" id="TIGR00482">
    <property type="entry name" value="nicotinate (nicotinamide) nucleotide adenylyltransferase"/>
    <property type="match status" value="1"/>
</dbReference>
<dbReference type="PANTHER" id="PTHR39321:SF3">
    <property type="entry name" value="PHOSPHOPANTETHEINE ADENYLYLTRANSFERASE"/>
    <property type="match status" value="1"/>
</dbReference>
<keyword evidence="5 11" id="KW-0808">Transferase</keyword>
<protein>
    <recommendedName>
        <fullName evidence="11">Probable nicotinate-nucleotide adenylyltransferase</fullName>
        <ecNumber evidence="11">2.7.7.18</ecNumber>
    </recommendedName>
    <alternativeName>
        <fullName evidence="11">Deamido-NAD(+) diphosphorylase</fullName>
    </alternativeName>
    <alternativeName>
        <fullName evidence="11">Deamido-NAD(+) pyrophosphorylase</fullName>
    </alternativeName>
    <alternativeName>
        <fullName evidence="11">Nicotinate mononucleotide adenylyltransferase</fullName>
        <shortName evidence="11">NaMN adenylyltransferase</shortName>
    </alternativeName>
</protein>
<dbReference type="GO" id="GO:0004515">
    <property type="term" value="F:nicotinate-nucleotide adenylyltransferase activity"/>
    <property type="evidence" value="ECO:0007669"/>
    <property type="project" value="UniProtKB-UniRule"/>
</dbReference>
<dbReference type="Gene3D" id="3.40.50.620">
    <property type="entry name" value="HUPs"/>
    <property type="match status" value="1"/>
</dbReference>
<organism evidence="13 14">
    <name type="scientific">Alcaligenes xylosoxydans xylosoxydans</name>
    <name type="common">Achromobacter xylosoxidans</name>
    <dbReference type="NCBI Taxonomy" id="85698"/>
    <lineage>
        <taxon>Bacteria</taxon>
        <taxon>Pseudomonadati</taxon>
        <taxon>Pseudomonadota</taxon>
        <taxon>Betaproteobacteria</taxon>
        <taxon>Burkholderiales</taxon>
        <taxon>Alcaligenaceae</taxon>
        <taxon>Achromobacter</taxon>
    </lineage>
</organism>